<gene>
    <name evidence="1" type="ORF">BJX66DRAFT_327053</name>
</gene>
<dbReference type="EMBL" id="JBFTWV010000077">
    <property type="protein sequence ID" value="KAL2788593.1"/>
    <property type="molecule type" value="Genomic_DNA"/>
</dbReference>
<sequence>MASLAELFSFTSFRRREYHLLQPALRPPPRTYRRLAFRLCYYLLILLSAYPSYTHPPAQYSSLRRQILQSEQSGRGNIRNENVFIAASLYDPTGDLARGAWGASILQLIALLGEENVFVSIYENEIKHKEEHGPRGNTRQQTSSAKLALQDLSARIPCNKSIVYERLDLDQLPAVVIPATGEKRVKRITYLAETRNRALRPLDSSIDSNSYSDETRTTTTTHFDKLLFLNDVAFDPIDSLQLLFSTHADSNGVAQYRAACAVDFINPFKFYDTYATRDQEGYSMGLPFFPWFSSAGSGRSRQYVLAGSDSVPVRSFWGGMVAFDARYFQSGSSSGLMSTAEGEAAAAGDLPARFRALTDPDYRWDASECCLIHADIQQPRNNDGVETGVYMNPFIRVAYDTTTLSWLSTTRRVKRLYSGVQRIGNYLVGLPWFNPRREDQVGGFDGFCGRRGRGLQVVVPRREGGKGWQTIP</sequence>
<name>A0ABR4G081_9EURO</name>
<dbReference type="GO" id="GO:0016757">
    <property type="term" value="F:glycosyltransferase activity"/>
    <property type="evidence" value="ECO:0007669"/>
    <property type="project" value="UniProtKB-KW"/>
</dbReference>
<dbReference type="Pfam" id="PF11735">
    <property type="entry name" value="CAP59_mtransfer"/>
    <property type="match status" value="1"/>
</dbReference>
<keyword evidence="2" id="KW-1185">Reference proteome</keyword>
<evidence type="ECO:0000313" key="2">
    <source>
        <dbReference type="Proteomes" id="UP001610563"/>
    </source>
</evidence>
<evidence type="ECO:0000313" key="1">
    <source>
        <dbReference type="EMBL" id="KAL2788593.1"/>
    </source>
</evidence>
<dbReference type="PANTHER" id="PTHR34144">
    <property type="entry name" value="CHROMOSOME 8, WHOLE GENOME SHOTGUN SEQUENCE"/>
    <property type="match status" value="1"/>
</dbReference>
<accession>A0ABR4G081</accession>
<dbReference type="InterPro" id="IPR021047">
    <property type="entry name" value="Mannosyltransferase_CMT1"/>
</dbReference>
<reference evidence="1 2" key="1">
    <citation type="submission" date="2024-07" db="EMBL/GenBank/DDBJ databases">
        <title>Section-level genome sequencing and comparative genomics of Aspergillus sections Usti and Cavernicolus.</title>
        <authorList>
            <consortium name="Lawrence Berkeley National Laboratory"/>
            <person name="Nybo J.L."/>
            <person name="Vesth T.C."/>
            <person name="Theobald S."/>
            <person name="Frisvad J.C."/>
            <person name="Larsen T.O."/>
            <person name="Kjaerboelling I."/>
            <person name="Rothschild-Mancinelli K."/>
            <person name="Lyhne E.K."/>
            <person name="Kogle M.E."/>
            <person name="Barry K."/>
            <person name="Clum A."/>
            <person name="Na H."/>
            <person name="Ledsgaard L."/>
            <person name="Lin J."/>
            <person name="Lipzen A."/>
            <person name="Kuo A."/>
            <person name="Riley R."/>
            <person name="Mondo S."/>
            <person name="Labutti K."/>
            <person name="Haridas S."/>
            <person name="Pangalinan J."/>
            <person name="Salamov A.A."/>
            <person name="Simmons B.A."/>
            <person name="Magnuson J.K."/>
            <person name="Chen J."/>
            <person name="Drula E."/>
            <person name="Henrissat B."/>
            <person name="Wiebenga A."/>
            <person name="Lubbers R.J."/>
            <person name="Gomes A.C."/>
            <person name="Makela M.R."/>
            <person name="Stajich J."/>
            <person name="Grigoriev I.V."/>
            <person name="Mortensen U.H."/>
            <person name="De Vries R.P."/>
            <person name="Baker S.E."/>
            <person name="Andersen M.R."/>
        </authorList>
    </citation>
    <scope>NUCLEOTIDE SEQUENCE [LARGE SCALE GENOMIC DNA]</scope>
    <source>
        <strain evidence="1 2">CBS 209.92</strain>
    </source>
</reference>
<comment type="caution">
    <text evidence="1">The sequence shown here is derived from an EMBL/GenBank/DDBJ whole genome shotgun (WGS) entry which is preliminary data.</text>
</comment>
<dbReference type="Proteomes" id="UP001610563">
    <property type="component" value="Unassembled WGS sequence"/>
</dbReference>
<keyword evidence="1" id="KW-0328">Glycosyltransferase</keyword>
<proteinExistence type="predicted"/>
<protein>
    <submittedName>
        <fullName evidence="1">Cryptococcal mannosyltransferase 1-domain-containing protein</fullName>
    </submittedName>
</protein>
<dbReference type="PANTHER" id="PTHR34144:SF8">
    <property type="entry name" value="GLYCOSYLTRANSFERASE FAMILY 69 PROTEIN"/>
    <property type="match status" value="1"/>
</dbReference>
<organism evidence="1 2">
    <name type="scientific">Aspergillus keveii</name>
    <dbReference type="NCBI Taxonomy" id="714993"/>
    <lineage>
        <taxon>Eukaryota</taxon>
        <taxon>Fungi</taxon>
        <taxon>Dikarya</taxon>
        <taxon>Ascomycota</taxon>
        <taxon>Pezizomycotina</taxon>
        <taxon>Eurotiomycetes</taxon>
        <taxon>Eurotiomycetidae</taxon>
        <taxon>Eurotiales</taxon>
        <taxon>Aspergillaceae</taxon>
        <taxon>Aspergillus</taxon>
        <taxon>Aspergillus subgen. Nidulantes</taxon>
    </lineage>
</organism>
<keyword evidence="1" id="KW-0808">Transferase</keyword>